<dbReference type="Gene3D" id="3.30.40.10">
    <property type="entry name" value="Zinc/RING finger domain, C3HC4 (zinc finger)"/>
    <property type="match status" value="1"/>
</dbReference>
<keyword evidence="3" id="KW-0862">Zinc</keyword>
<feature type="domain" description="RING-type" evidence="6">
    <location>
        <begin position="214"/>
        <end position="252"/>
    </location>
</feature>
<keyword evidence="1" id="KW-0479">Metal-binding</keyword>
<dbReference type="PROSITE" id="PS00518">
    <property type="entry name" value="ZF_RING_1"/>
    <property type="match status" value="1"/>
</dbReference>
<dbReference type="Pfam" id="PF02190">
    <property type="entry name" value="LON_substr_bdg"/>
    <property type="match status" value="1"/>
</dbReference>
<evidence type="ECO:0000256" key="5">
    <source>
        <dbReference type="SAM" id="MobiDB-lite"/>
    </source>
</evidence>
<feature type="compositionally biased region" description="Acidic residues" evidence="5">
    <location>
        <begin position="716"/>
        <end position="726"/>
    </location>
</feature>
<evidence type="ECO:0000259" key="6">
    <source>
        <dbReference type="PROSITE" id="PS50089"/>
    </source>
</evidence>
<dbReference type="Gene3D" id="1.20.58.1480">
    <property type="match status" value="1"/>
</dbReference>
<dbReference type="AlphaFoldDB" id="A0A5N6TIC5"/>
<dbReference type="InterPro" id="IPR013083">
    <property type="entry name" value="Znf_RING/FYVE/PHD"/>
</dbReference>
<evidence type="ECO:0000256" key="3">
    <source>
        <dbReference type="ARBA" id="ARBA00022833"/>
    </source>
</evidence>
<evidence type="ECO:0000313" key="8">
    <source>
        <dbReference type="EMBL" id="KAE8146103.1"/>
    </source>
</evidence>
<dbReference type="PROSITE" id="PS50089">
    <property type="entry name" value="ZF_RING_2"/>
    <property type="match status" value="1"/>
</dbReference>
<dbReference type="SUPFAM" id="SSF54928">
    <property type="entry name" value="RNA-binding domain, RBD"/>
    <property type="match status" value="1"/>
</dbReference>
<keyword evidence="9" id="KW-1185">Reference proteome</keyword>
<evidence type="ECO:0000256" key="1">
    <source>
        <dbReference type="ARBA" id="ARBA00022723"/>
    </source>
</evidence>
<dbReference type="Proteomes" id="UP000325780">
    <property type="component" value="Unassembled WGS sequence"/>
</dbReference>
<dbReference type="InterPro" id="IPR017907">
    <property type="entry name" value="Znf_RING_CS"/>
</dbReference>
<dbReference type="Gene3D" id="3.30.70.330">
    <property type="match status" value="1"/>
</dbReference>
<name>A0A5N6TIC5_ASPAV</name>
<dbReference type="SUPFAM" id="SSF88697">
    <property type="entry name" value="PUA domain-like"/>
    <property type="match status" value="1"/>
</dbReference>
<sequence>MLGRIMVKSPAPRKTHHPTVPLSNSFSGGTPPAHAVLRLIQCARCSLPLRAPLRLPCGNTLCQSCLPPIRERTGITYPATEPRRKGFTCHWGEVDSGCVGEHCLGDCGTDVLLSRLVDVFDELLSHRATNLNPVSDSKNGFRVTWKGSGDGEPENMPKTADVGPGLLEGMYELVKRGHFKYDASEVHYEPQGPLDQDEQLLNALQVALQNELDCQVCYSPILDPLTTSCGHTFCRGCVAMVLSNSDLCPACRRKLSMASTVKSEPTNRRISDIIEMMLPEQVASSKATAQGTFALKDEFELPLFVSSLSLPMIPTFLHVFEARYRLMMQRVMRRREHRFGMVMYNRAGRLQPELGRSPFMQYGTVVVVDRYELLPDGRSLVVATGLSRFKINSSYIRDGYYVGRVQRVDDISIMEEEAHEALETSAVASSISSAANPSGQPQLETMSTQQLFQLGQDFVRKQHSQGAPWLHPRVLLAYGDIPTDPAKFPWWFASVLPVWEEEKYSLLSTTSVRERLKITSYWVGKLESREWVSTQFTPFFMSFSVTFRANNRQGTRSEDSETYVPQTLVIGIFFAIFVAQVAANGVQIWRARRRRDVRSLIAACLASLPVIAALRPPGNEVPNTSRTKYEFLYLSKLKESLLTGGLSQETLDVRAFDCHYYLPAGHQNGTKTQVGNRYQPNGSLSPRREDTGHHHKMPGGYDEEDEDVLLASQDSDHEDDDRDDYENISRSSGSSAPPTTQRTILLRGLPDRVTHKDIVESIKGGALLHIYLRARERMASVSFIEEADAQAFMQHAKAYNVSVAGKRVEVLWNDRQFYLPPFVRAKVNNGASRNLVLHNVHPNITEWLIRKDLDHIHNLIVITVKFRHGNAYISTNSVHNALFARSCIMSRFAYKGTKITFYPDECGEPLVKVSVGKKEAPAPSRKSVSVPNRFQLLSLDGAEEEGSDHETGPIGINGFHQKPALSVQN</sequence>
<feature type="compositionally biased region" description="Polar residues" evidence="5">
    <location>
        <begin position="669"/>
        <end position="684"/>
    </location>
</feature>
<dbReference type="InterPro" id="IPR012677">
    <property type="entry name" value="Nucleotide-bd_a/b_plait_sf"/>
</dbReference>
<evidence type="ECO:0000259" key="7">
    <source>
        <dbReference type="PROSITE" id="PS51787"/>
    </source>
</evidence>
<feature type="region of interest" description="Disordered" evidence="5">
    <location>
        <begin position="1"/>
        <end position="25"/>
    </location>
</feature>
<protein>
    <recommendedName>
        <fullName evidence="10">ATP-dependent protease</fullName>
    </recommendedName>
</protein>
<keyword evidence="2 4" id="KW-0863">Zinc-finger</keyword>
<dbReference type="EMBL" id="ML742286">
    <property type="protein sequence ID" value="KAE8146103.1"/>
    <property type="molecule type" value="Genomic_DNA"/>
</dbReference>
<dbReference type="GO" id="GO:0061630">
    <property type="term" value="F:ubiquitin protein ligase activity"/>
    <property type="evidence" value="ECO:0007669"/>
    <property type="project" value="TreeGrafter"/>
</dbReference>
<dbReference type="InterPro" id="IPR003111">
    <property type="entry name" value="Lon_prtase_N"/>
</dbReference>
<dbReference type="PANTHER" id="PTHR23327:SF42">
    <property type="entry name" value="LON PEPTIDASE N-TERMINAL DOMAIN AND RING FINGER PROTEIN C14F5.10C"/>
    <property type="match status" value="1"/>
</dbReference>
<dbReference type="Pfam" id="PF13923">
    <property type="entry name" value="zf-C3HC4_2"/>
    <property type="match status" value="1"/>
</dbReference>
<dbReference type="SMART" id="SM00184">
    <property type="entry name" value="RING"/>
    <property type="match status" value="2"/>
</dbReference>
<proteinExistence type="predicted"/>
<accession>A0A5N6TIC5</accession>
<dbReference type="GO" id="GO:0008270">
    <property type="term" value="F:zinc ion binding"/>
    <property type="evidence" value="ECO:0007669"/>
    <property type="project" value="UniProtKB-KW"/>
</dbReference>
<reference evidence="8 9" key="1">
    <citation type="submission" date="2019-04" db="EMBL/GenBank/DDBJ databases">
        <title>Friends and foes A comparative genomics study of 23 Aspergillus species from section Flavi.</title>
        <authorList>
            <consortium name="DOE Joint Genome Institute"/>
            <person name="Kjaerbolling I."/>
            <person name="Vesth T."/>
            <person name="Frisvad J.C."/>
            <person name="Nybo J.L."/>
            <person name="Theobald S."/>
            <person name="Kildgaard S."/>
            <person name="Isbrandt T."/>
            <person name="Kuo A."/>
            <person name="Sato A."/>
            <person name="Lyhne E.K."/>
            <person name="Kogle M.E."/>
            <person name="Wiebenga A."/>
            <person name="Kun R.S."/>
            <person name="Lubbers R.J."/>
            <person name="Makela M.R."/>
            <person name="Barry K."/>
            <person name="Chovatia M."/>
            <person name="Clum A."/>
            <person name="Daum C."/>
            <person name="Haridas S."/>
            <person name="He G."/>
            <person name="LaButti K."/>
            <person name="Lipzen A."/>
            <person name="Mondo S."/>
            <person name="Riley R."/>
            <person name="Salamov A."/>
            <person name="Simmons B.A."/>
            <person name="Magnuson J.K."/>
            <person name="Henrissat B."/>
            <person name="Mortensen U.H."/>
            <person name="Larsen T.O."/>
            <person name="Devries R.P."/>
            <person name="Grigoriev I.V."/>
            <person name="Machida M."/>
            <person name="Baker S.E."/>
            <person name="Andersen M.R."/>
        </authorList>
    </citation>
    <scope>NUCLEOTIDE SEQUENCE [LARGE SCALE GENOMIC DNA]</scope>
    <source>
        <strain evidence="8 9">IBT 18842</strain>
    </source>
</reference>
<dbReference type="SUPFAM" id="SSF57850">
    <property type="entry name" value="RING/U-box"/>
    <property type="match status" value="1"/>
</dbReference>
<evidence type="ECO:0008006" key="10">
    <source>
        <dbReference type="Google" id="ProtNLM"/>
    </source>
</evidence>
<dbReference type="InterPro" id="IPR035979">
    <property type="entry name" value="RBD_domain_sf"/>
</dbReference>
<dbReference type="InterPro" id="IPR015947">
    <property type="entry name" value="PUA-like_sf"/>
</dbReference>
<dbReference type="SMART" id="SM00464">
    <property type="entry name" value="LON"/>
    <property type="match status" value="1"/>
</dbReference>
<feature type="region of interest" description="Disordered" evidence="5">
    <location>
        <begin position="669"/>
        <end position="743"/>
    </location>
</feature>
<dbReference type="OrthoDB" id="264917at2759"/>
<evidence type="ECO:0000313" key="9">
    <source>
        <dbReference type="Proteomes" id="UP000325780"/>
    </source>
</evidence>
<dbReference type="CDD" id="cd12261">
    <property type="entry name" value="RRM1_3_MRN1"/>
    <property type="match status" value="1"/>
</dbReference>
<dbReference type="PANTHER" id="PTHR23327">
    <property type="entry name" value="RING FINGER PROTEIN 127"/>
    <property type="match status" value="1"/>
</dbReference>
<feature type="compositionally biased region" description="Polar residues" evidence="5">
    <location>
        <begin position="728"/>
        <end position="743"/>
    </location>
</feature>
<evidence type="ECO:0000256" key="2">
    <source>
        <dbReference type="ARBA" id="ARBA00022771"/>
    </source>
</evidence>
<feature type="domain" description="Lon N-terminal" evidence="7">
    <location>
        <begin position="298"/>
        <end position="527"/>
    </location>
</feature>
<dbReference type="PROSITE" id="PS51787">
    <property type="entry name" value="LON_N"/>
    <property type="match status" value="1"/>
</dbReference>
<feature type="region of interest" description="Disordered" evidence="5">
    <location>
        <begin position="941"/>
        <end position="969"/>
    </location>
</feature>
<organism evidence="8 9">
    <name type="scientific">Aspergillus avenaceus</name>
    <dbReference type="NCBI Taxonomy" id="36643"/>
    <lineage>
        <taxon>Eukaryota</taxon>
        <taxon>Fungi</taxon>
        <taxon>Dikarya</taxon>
        <taxon>Ascomycota</taxon>
        <taxon>Pezizomycotina</taxon>
        <taxon>Eurotiomycetes</taxon>
        <taxon>Eurotiomycetidae</taxon>
        <taxon>Eurotiales</taxon>
        <taxon>Aspergillaceae</taxon>
        <taxon>Aspergillus</taxon>
        <taxon>Aspergillus subgen. Circumdati</taxon>
    </lineage>
</organism>
<dbReference type="InterPro" id="IPR001841">
    <property type="entry name" value="Znf_RING"/>
</dbReference>
<dbReference type="GO" id="GO:0003676">
    <property type="term" value="F:nucleic acid binding"/>
    <property type="evidence" value="ECO:0007669"/>
    <property type="project" value="InterPro"/>
</dbReference>
<evidence type="ECO:0000256" key="4">
    <source>
        <dbReference type="PROSITE-ProRule" id="PRU00175"/>
    </source>
</evidence>
<gene>
    <name evidence="8" type="ORF">BDV25DRAFT_133203</name>
</gene>
<dbReference type="Gene3D" id="2.30.130.40">
    <property type="entry name" value="LON domain-like"/>
    <property type="match status" value="1"/>
</dbReference>
<dbReference type="InterPro" id="IPR046336">
    <property type="entry name" value="Lon_prtase_N_sf"/>
</dbReference>